<name>A0A6J4JSW2_9SPHI</name>
<reference evidence="1" key="1">
    <citation type="submission" date="2020-02" db="EMBL/GenBank/DDBJ databases">
        <authorList>
            <person name="Meier V. D."/>
        </authorList>
    </citation>
    <scope>NUCLEOTIDE SEQUENCE</scope>
    <source>
        <strain evidence="1">AVDCRST_MAG56</strain>
    </source>
</reference>
<dbReference type="AlphaFoldDB" id="A0A6J4JSW2"/>
<sequence>MSNIIAVSKSELDQHPHLKAQLQAVVEQMSTLEEEYTFLPLPAYEQSFIQMLETNHISYHMPQA</sequence>
<accession>A0A6J4JSW2</accession>
<proteinExistence type="predicted"/>
<gene>
    <name evidence="1" type="ORF">AVDCRST_MAG56-4199</name>
</gene>
<dbReference type="EMBL" id="CADCTQ010000354">
    <property type="protein sequence ID" value="CAA9286705.1"/>
    <property type="molecule type" value="Genomic_DNA"/>
</dbReference>
<organism evidence="1">
    <name type="scientific">uncultured Cytophagales bacterium</name>
    <dbReference type="NCBI Taxonomy" id="158755"/>
    <lineage>
        <taxon>Bacteria</taxon>
        <taxon>Pseudomonadati</taxon>
        <taxon>Bacteroidota</taxon>
        <taxon>Sphingobacteriia</taxon>
        <taxon>Sphingobacteriales</taxon>
        <taxon>environmental samples</taxon>
    </lineage>
</organism>
<protein>
    <submittedName>
        <fullName evidence="1">Uncharacterized protein</fullName>
    </submittedName>
</protein>
<evidence type="ECO:0000313" key="1">
    <source>
        <dbReference type="EMBL" id="CAA9286705.1"/>
    </source>
</evidence>